<gene>
    <name evidence="4" type="ORF">Tco_1002401</name>
</gene>
<feature type="signal peptide" evidence="3">
    <location>
        <begin position="1"/>
        <end position="19"/>
    </location>
</feature>
<dbReference type="InterPro" id="IPR005199">
    <property type="entry name" value="Glyco_hydro_79"/>
</dbReference>
<dbReference type="InterPro" id="IPR017853">
    <property type="entry name" value="GH"/>
</dbReference>
<proteinExistence type="inferred from homology"/>
<evidence type="ECO:0000256" key="3">
    <source>
        <dbReference type="SAM" id="SignalP"/>
    </source>
</evidence>
<comment type="caution">
    <text evidence="4">The sequence shown here is derived from an EMBL/GenBank/DDBJ whole genome shotgun (WGS) entry which is preliminary data.</text>
</comment>
<organism evidence="4 5">
    <name type="scientific">Tanacetum coccineum</name>
    <dbReference type="NCBI Taxonomy" id="301880"/>
    <lineage>
        <taxon>Eukaryota</taxon>
        <taxon>Viridiplantae</taxon>
        <taxon>Streptophyta</taxon>
        <taxon>Embryophyta</taxon>
        <taxon>Tracheophyta</taxon>
        <taxon>Spermatophyta</taxon>
        <taxon>Magnoliopsida</taxon>
        <taxon>eudicotyledons</taxon>
        <taxon>Gunneridae</taxon>
        <taxon>Pentapetalae</taxon>
        <taxon>asterids</taxon>
        <taxon>campanulids</taxon>
        <taxon>Asterales</taxon>
        <taxon>Asteraceae</taxon>
        <taxon>Asteroideae</taxon>
        <taxon>Anthemideae</taxon>
        <taxon>Anthemidinae</taxon>
        <taxon>Tanacetum</taxon>
    </lineage>
</organism>
<dbReference type="PANTHER" id="PTHR14363:SF38">
    <property type="entry name" value="GLUCURONIDASE 2-RELATED"/>
    <property type="match status" value="1"/>
</dbReference>
<dbReference type="PANTHER" id="PTHR14363">
    <property type="entry name" value="HEPARANASE-RELATED"/>
    <property type="match status" value="1"/>
</dbReference>
<sequence>MEFGALLFLFLATISGILAQYVQESELVINGTLPISHTDANYICATIDWWPDDKCNYNHCPWGSASALNLDLSHPILTKAVQAFEHLRIRVGGSLQDQVVYNVSGFAGPCHPFVKMKGGLFGFSKGCLLMDRWDELNQFFAKTGSLVTFGLNALYGRHHINKGVWGGNWNSSNTRDFIKYTVSKGYEIHSWEFGNELSGNGIGAMVHADQYGNDLIELRGIIDNLYREVLPKPLLVAPGGFFDKEWFAKLLKVTGSQIVDVMTLHLYNLGPGIDPNLVKKILDPHFLSRASITFGDLHQTIQTNGPWASSWVGESGGAYNSGGLHVSDTFVDSFWYLDQLAMAAKYHTKVYCRQSLIGGNYGLLNKTTFMPNPDYYSALLWNQLMGTGVLSVERRSCGPHLRTYAHCSKGKGGGGNHKKKDGGKSGKSQPAKLDDNSTFPKLSDLGATVHYNLGSQEEQVGSDNGKGTTPTQESVVSIDVNDPSTMHANVVNPVNSFDATHVDQNQQLDHNVGGFIASVSSVRQDTNGPSDVQTCIPRVENTRPILYINVVPTEPTIVPGLANIVTKEPVLTANTKVPVSFVKLVTGEPTINERFDNSVYGFSLGKRIAYPIFSSKDGIDTMLDKILGSFVINTQLILKKWTPNENLLKEDVGNVSVWVKLQNVPILAFSEDALSAIATKLGTHLMLDSYTYYVYGIMGEVEEMFNETACFMTPTKETTVDDDYDPYDDMYDGHDISERLLVMIGISRSVAGITLLLINLSNQTKFELKVHSILNMNTHLIKDKKVSFIHRLKSMFSWMGSKSTNEELAREEYHLTPQGGDLRSKTMLLNGVPLEVTKNGDIPYLKPSVVDVNSPLTIAPLTIKFTQFPNFDASGCK</sequence>
<name>A0ABQ5F7J3_9ASTR</name>
<protein>
    <submittedName>
        <fullName evidence="4">Heparanase-like protein 1</fullName>
    </submittedName>
</protein>
<dbReference type="EMBL" id="BQNB010017057">
    <property type="protein sequence ID" value="GJT58868.1"/>
    <property type="molecule type" value="Genomic_DNA"/>
</dbReference>
<accession>A0ABQ5F7J3</accession>
<evidence type="ECO:0000256" key="2">
    <source>
        <dbReference type="SAM" id="MobiDB-lite"/>
    </source>
</evidence>
<evidence type="ECO:0000313" key="5">
    <source>
        <dbReference type="Proteomes" id="UP001151760"/>
    </source>
</evidence>
<dbReference type="Proteomes" id="UP001151760">
    <property type="component" value="Unassembled WGS sequence"/>
</dbReference>
<comment type="similarity">
    <text evidence="1">Belongs to the glycosyl hydrolase 79 family.</text>
</comment>
<evidence type="ECO:0000256" key="1">
    <source>
        <dbReference type="ARBA" id="ARBA00009800"/>
    </source>
</evidence>
<reference evidence="4" key="1">
    <citation type="journal article" date="2022" name="Int. J. Mol. Sci.">
        <title>Draft Genome of Tanacetum Coccineum: Genomic Comparison of Closely Related Tanacetum-Family Plants.</title>
        <authorList>
            <person name="Yamashiro T."/>
            <person name="Shiraishi A."/>
            <person name="Nakayama K."/>
            <person name="Satake H."/>
        </authorList>
    </citation>
    <scope>NUCLEOTIDE SEQUENCE</scope>
</reference>
<feature type="chain" id="PRO_5045046147" evidence="3">
    <location>
        <begin position="20"/>
        <end position="877"/>
    </location>
</feature>
<feature type="region of interest" description="Disordered" evidence="2">
    <location>
        <begin position="408"/>
        <end position="439"/>
    </location>
</feature>
<dbReference type="SUPFAM" id="SSF51445">
    <property type="entry name" value="(Trans)glycosidases"/>
    <property type="match status" value="1"/>
</dbReference>
<dbReference type="Pfam" id="PF03662">
    <property type="entry name" value="Glyco_hydro_79n"/>
    <property type="match status" value="1"/>
</dbReference>
<evidence type="ECO:0000313" key="4">
    <source>
        <dbReference type="EMBL" id="GJT58868.1"/>
    </source>
</evidence>
<keyword evidence="5" id="KW-1185">Reference proteome</keyword>
<reference evidence="4" key="2">
    <citation type="submission" date="2022-01" db="EMBL/GenBank/DDBJ databases">
        <authorList>
            <person name="Yamashiro T."/>
            <person name="Shiraishi A."/>
            <person name="Satake H."/>
            <person name="Nakayama K."/>
        </authorList>
    </citation>
    <scope>NUCLEOTIDE SEQUENCE</scope>
</reference>
<dbReference type="Gene3D" id="3.20.20.80">
    <property type="entry name" value="Glycosidases"/>
    <property type="match status" value="1"/>
</dbReference>
<keyword evidence="3" id="KW-0732">Signal</keyword>